<evidence type="ECO:0000256" key="9">
    <source>
        <dbReference type="NCBIfam" id="TIGR01400"/>
    </source>
</evidence>
<dbReference type="InterPro" id="IPR006303">
    <property type="entry name" value="FliR"/>
</dbReference>
<dbReference type="NCBIfam" id="TIGR01400">
    <property type="entry name" value="fliR"/>
    <property type="match status" value="1"/>
</dbReference>
<evidence type="ECO:0000256" key="8">
    <source>
        <dbReference type="ARBA" id="ARBA00023143"/>
    </source>
</evidence>
<dbReference type="OrthoDB" id="9797790at2"/>
<feature type="transmembrane region" description="Helical" evidence="10">
    <location>
        <begin position="128"/>
        <end position="147"/>
    </location>
</feature>
<keyword evidence="4 10" id="KW-1003">Cell membrane</keyword>
<feature type="transmembrane region" description="Helical" evidence="10">
    <location>
        <begin position="243"/>
        <end position="260"/>
    </location>
</feature>
<evidence type="ECO:0000256" key="4">
    <source>
        <dbReference type="ARBA" id="ARBA00022475"/>
    </source>
</evidence>
<evidence type="ECO:0000256" key="7">
    <source>
        <dbReference type="ARBA" id="ARBA00023136"/>
    </source>
</evidence>
<dbReference type="GO" id="GO:0005886">
    <property type="term" value="C:plasma membrane"/>
    <property type="evidence" value="ECO:0007669"/>
    <property type="project" value="UniProtKB-SubCell"/>
</dbReference>
<evidence type="ECO:0000313" key="12">
    <source>
        <dbReference type="Proteomes" id="UP000036196"/>
    </source>
</evidence>
<comment type="similarity">
    <text evidence="2 10">Belongs to the FliR/MopE/SpaR family.</text>
</comment>
<evidence type="ECO:0000256" key="6">
    <source>
        <dbReference type="ARBA" id="ARBA00022989"/>
    </source>
</evidence>
<keyword evidence="11" id="KW-0969">Cilium</keyword>
<feature type="transmembrane region" description="Helical" evidence="10">
    <location>
        <begin position="12"/>
        <end position="32"/>
    </location>
</feature>
<dbReference type="GO" id="GO:0006605">
    <property type="term" value="P:protein targeting"/>
    <property type="evidence" value="ECO:0007669"/>
    <property type="project" value="UniProtKB-UniRule"/>
</dbReference>
<keyword evidence="5 10" id="KW-0812">Transmembrane</keyword>
<dbReference type="Proteomes" id="UP000036196">
    <property type="component" value="Unassembled WGS sequence"/>
</dbReference>
<feature type="transmembrane region" description="Helical" evidence="10">
    <location>
        <begin position="213"/>
        <end position="237"/>
    </location>
</feature>
<dbReference type="PANTHER" id="PTHR30065">
    <property type="entry name" value="FLAGELLAR BIOSYNTHETIC PROTEIN FLIR"/>
    <property type="match status" value="1"/>
</dbReference>
<evidence type="ECO:0000256" key="10">
    <source>
        <dbReference type="RuleBase" id="RU362071"/>
    </source>
</evidence>
<comment type="subcellular location">
    <subcellularLocation>
        <location evidence="10">Cell membrane</location>
        <topology evidence="10">Multi-pass membrane protein</topology>
    </subcellularLocation>
    <subcellularLocation>
        <location evidence="10">Bacterial flagellum basal body</location>
    </subcellularLocation>
</comment>
<feature type="transmembrane region" description="Helical" evidence="10">
    <location>
        <begin position="178"/>
        <end position="201"/>
    </location>
</feature>
<name>A0A0J5M3Z9_PLUGE</name>
<dbReference type="AlphaFoldDB" id="A0A0J5M3Z9"/>
<evidence type="ECO:0000256" key="1">
    <source>
        <dbReference type="ARBA" id="ARBA00002578"/>
    </source>
</evidence>
<proteinExistence type="inferred from homology"/>
<accession>A0A0J5M3Z9</accession>
<dbReference type="EMBL" id="LDZF01000006">
    <property type="protein sequence ID" value="KMK14610.1"/>
    <property type="molecule type" value="Genomic_DNA"/>
</dbReference>
<dbReference type="GO" id="GO:0044780">
    <property type="term" value="P:bacterial-type flagellum assembly"/>
    <property type="evidence" value="ECO:0007669"/>
    <property type="project" value="UniProtKB-UniRule"/>
</dbReference>
<keyword evidence="6 10" id="KW-1133">Transmembrane helix</keyword>
<gene>
    <name evidence="11" type="primary">fliR</name>
    <name evidence="11" type="ORF">ABW06_07095</name>
</gene>
<keyword evidence="12" id="KW-1185">Reference proteome</keyword>
<dbReference type="PATRIC" id="fig|61647.15.peg.4645"/>
<organism evidence="11 12">
    <name type="scientific">Pluralibacter gergoviae</name>
    <name type="common">Enterobacter gergoviae</name>
    <dbReference type="NCBI Taxonomy" id="61647"/>
    <lineage>
        <taxon>Bacteria</taxon>
        <taxon>Pseudomonadati</taxon>
        <taxon>Pseudomonadota</taxon>
        <taxon>Gammaproteobacteria</taxon>
        <taxon>Enterobacterales</taxon>
        <taxon>Enterobacteriaceae</taxon>
        <taxon>Pluralibacter</taxon>
    </lineage>
</organism>
<evidence type="ECO:0000256" key="2">
    <source>
        <dbReference type="ARBA" id="ARBA00009772"/>
    </source>
</evidence>
<keyword evidence="11" id="KW-0282">Flagellum</keyword>
<feature type="transmembrane region" description="Helical" evidence="10">
    <location>
        <begin position="44"/>
        <end position="61"/>
    </location>
</feature>
<dbReference type="InterPro" id="IPR002010">
    <property type="entry name" value="T3SS_IM_R"/>
</dbReference>
<evidence type="ECO:0000313" key="11">
    <source>
        <dbReference type="EMBL" id="KMK14610.1"/>
    </source>
</evidence>
<dbReference type="GO" id="GO:0009425">
    <property type="term" value="C:bacterial-type flagellum basal body"/>
    <property type="evidence" value="ECO:0007669"/>
    <property type="project" value="UniProtKB-SubCell"/>
</dbReference>
<sequence length="261" mass="28345">MLSLSAANFYPAINQGIWPLFRVLALFSTAPVFSEKSINKKVKISLAVLLTVLIAPMLPAPDIHLFSLDGVLLAVQQIVIGCVMGLTAQFIFVAVKNAGEIIGLQMGLSFATFFDPVSGGNMPIIARFLNLLAVLLFLAFNGHLWMINVLVDSFNTFPVNGTMLNPEGFLYFAKSADLIFKFGILLGLPIITLLLCINFTLGLLNRLTPQLSIFVIGFPLTLTVGMLALSLIMYTLAPSFESMMAMMFELISQLFSVLAGA</sequence>
<evidence type="ECO:0000256" key="5">
    <source>
        <dbReference type="ARBA" id="ARBA00022692"/>
    </source>
</evidence>
<protein>
    <recommendedName>
        <fullName evidence="3 9">Flagellar biosynthetic protein FliR</fullName>
    </recommendedName>
</protein>
<dbReference type="RefSeq" id="WP_048278566.1">
    <property type="nucleotide sequence ID" value="NZ_DAMADZ010000011.1"/>
</dbReference>
<keyword evidence="11" id="KW-0966">Cell projection</keyword>
<dbReference type="eggNOG" id="COG1684">
    <property type="taxonomic scope" value="Bacteria"/>
</dbReference>
<dbReference type="Pfam" id="PF01311">
    <property type="entry name" value="Bac_export_1"/>
    <property type="match status" value="1"/>
</dbReference>
<keyword evidence="7 10" id="KW-0472">Membrane</keyword>
<reference evidence="11 12" key="1">
    <citation type="submission" date="2015-05" db="EMBL/GenBank/DDBJ databases">
        <title>Genome sequences of Pluralibacter gergoviae.</title>
        <authorList>
            <person name="Greninger A.L."/>
            <person name="Miller S."/>
        </authorList>
    </citation>
    <scope>NUCLEOTIDE SEQUENCE [LARGE SCALE GENOMIC DNA]</scope>
    <source>
        <strain evidence="11 12">JS81F13</strain>
    </source>
</reference>
<comment type="caution">
    <text evidence="11">The sequence shown here is derived from an EMBL/GenBank/DDBJ whole genome shotgun (WGS) entry which is preliminary data.</text>
</comment>
<dbReference type="STRING" id="61647.LG71_07560"/>
<evidence type="ECO:0000256" key="3">
    <source>
        <dbReference type="ARBA" id="ARBA00021717"/>
    </source>
</evidence>
<comment type="function">
    <text evidence="1 10">Role in flagellar biosynthesis.</text>
</comment>
<keyword evidence="8 10" id="KW-0975">Bacterial flagellum</keyword>
<feature type="transmembrane region" description="Helical" evidence="10">
    <location>
        <begin position="73"/>
        <end position="95"/>
    </location>
</feature>
<dbReference type="PANTHER" id="PTHR30065:SF8">
    <property type="entry name" value="FLAGELLAR BIOSYNTHETIC PROTEIN FLIR"/>
    <property type="match status" value="1"/>
</dbReference>
<dbReference type="PRINTS" id="PR00953">
    <property type="entry name" value="TYPE3IMRPROT"/>
</dbReference>